<dbReference type="GO" id="GO:0004803">
    <property type="term" value="F:transposase activity"/>
    <property type="evidence" value="ECO:0007669"/>
    <property type="project" value="InterPro"/>
</dbReference>
<dbReference type="GO" id="GO:0003677">
    <property type="term" value="F:DNA binding"/>
    <property type="evidence" value="ECO:0007669"/>
    <property type="project" value="InterPro"/>
</dbReference>
<sequence>MTGKKGQRKRFWSDEEKRSICRQTRAPGVSVAQVARRYAMNSNLIFTWLRDPRFTPAEVDAPDGSGDGTLFLPVEIVGSAAEPEPGPGLETHGLAGDPVLAQRVDITLSDGRRVVVEGPTTLSAVLGLVQGLMA</sequence>
<dbReference type="RefSeq" id="WP_119900495.1">
    <property type="nucleotide sequence ID" value="NZ_QZEW01000114.1"/>
</dbReference>
<reference evidence="2" key="1">
    <citation type="submission" date="2018-09" db="EMBL/GenBank/DDBJ databases">
        <title>Paracoccus onubensis nov. sp. a moderate halophilic bacterium isolated from Gruta de las Maravillas (Aracena, Spain).</title>
        <authorList>
            <person name="Jurado V."/>
            <person name="Gutierrez-Patricio S."/>
            <person name="Gonzalez-Pimentel J.L."/>
            <person name="Miller A.Z."/>
            <person name="Laiz L."/>
            <person name="Saiz-Jimenez C."/>
        </authorList>
    </citation>
    <scope>NUCLEOTIDE SEQUENCE [LARGE SCALE GENOMIC DNA]</scope>
    <source>
        <strain evidence="2">DSM 26381</strain>
    </source>
</reference>
<accession>A0A418ZXX0</accession>
<name>A0A418ZXX0_9RHOB</name>
<dbReference type="NCBIfam" id="NF047595">
    <property type="entry name" value="IS66_ISRel24_TnpA"/>
    <property type="match status" value="1"/>
</dbReference>
<dbReference type="GO" id="GO:0006313">
    <property type="term" value="P:DNA transposition"/>
    <property type="evidence" value="ECO:0007669"/>
    <property type="project" value="InterPro"/>
</dbReference>
<evidence type="ECO:0000313" key="1">
    <source>
        <dbReference type="EMBL" id="RJL05338.1"/>
    </source>
</evidence>
<gene>
    <name evidence="1" type="ORF">D3P05_19725</name>
</gene>
<dbReference type="InterPro" id="IPR002514">
    <property type="entry name" value="Transposase_8"/>
</dbReference>
<dbReference type="OrthoDB" id="9800877at2"/>
<protein>
    <submittedName>
        <fullName evidence="1">Transposase</fullName>
    </submittedName>
</protein>
<dbReference type="SUPFAM" id="SSF46689">
    <property type="entry name" value="Homeodomain-like"/>
    <property type="match status" value="1"/>
</dbReference>
<dbReference type="AlphaFoldDB" id="A0A418ZXX0"/>
<evidence type="ECO:0000313" key="2">
    <source>
        <dbReference type="Proteomes" id="UP000283587"/>
    </source>
</evidence>
<dbReference type="InterPro" id="IPR009057">
    <property type="entry name" value="Homeodomain-like_sf"/>
</dbReference>
<dbReference type="Proteomes" id="UP000283587">
    <property type="component" value="Unassembled WGS sequence"/>
</dbReference>
<dbReference type="EMBL" id="QZEW01000114">
    <property type="protein sequence ID" value="RJL05338.1"/>
    <property type="molecule type" value="Genomic_DNA"/>
</dbReference>
<proteinExistence type="predicted"/>
<comment type="caution">
    <text evidence="1">The sequence shown here is derived from an EMBL/GenBank/DDBJ whole genome shotgun (WGS) entry which is preliminary data.</text>
</comment>
<organism evidence="1 2">
    <name type="scientific">Paracoccus siganidrum</name>
    <dbReference type="NCBI Taxonomy" id="1276757"/>
    <lineage>
        <taxon>Bacteria</taxon>
        <taxon>Pseudomonadati</taxon>
        <taxon>Pseudomonadota</taxon>
        <taxon>Alphaproteobacteria</taxon>
        <taxon>Rhodobacterales</taxon>
        <taxon>Paracoccaceae</taxon>
        <taxon>Paracoccus</taxon>
    </lineage>
</organism>
<keyword evidence="2" id="KW-1185">Reference proteome</keyword>
<dbReference type="Pfam" id="PF01527">
    <property type="entry name" value="HTH_Tnp_1"/>
    <property type="match status" value="1"/>
</dbReference>